<dbReference type="InterPro" id="IPR029044">
    <property type="entry name" value="Nucleotide-diphossugar_trans"/>
</dbReference>
<evidence type="ECO:0000256" key="1">
    <source>
        <dbReference type="ARBA" id="ARBA00022679"/>
    </source>
</evidence>
<evidence type="ECO:0000313" key="3">
    <source>
        <dbReference type="EMBL" id="TEB13749.1"/>
    </source>
</evidence>
<dbReference type="GO" id="GO:0006011">
    <property type="term" value="P:UDP-alpha-D-glucose metabolic process"/>
    <property type="evidence" value="ECO:0007669"/>
    <property type="project" value="InterPro"/>
</dbReference>
<evidence type="ECO:0000256" key="2">
    <source>
        <dbReference type="ARBA" id="ARBA00022695"/>
    </source>
</evidence>
<dbReference type="PANTHER" id="PTHR43197">
    <property type="entry name" value="UTP--GLUCOSE-1-PHOSPHATE URIDYLYLTRANSFERASE"/>
    <property type="match status" value="1"/>
</dbReference>
<comment type="caution">
    <text evidence="3">The sequence shown here is derived from an EMBL/GenBank/DDBJ whole genome shotgun (WGS) entry which is preliminary data.</text>
</comment>
<gene>
    <name evidence="3" type="primary">gtaB_1</name>
    <name evidence="3" type="ORF">Pmgp_00157</name>
</gene>
<organism evidence="3 4">
    <name type="scientific">Pelotomaculum propionicicum</name>
    <dbReference type="NCBI Taxonomy" id="258475"/>
    <lineage>
        <taxon>Bacteria</taxon>
        <taxon>Bacillati</taxon>
        <taxon>Bacillota</taxon>
        <taxon>Clostridia</taxon>
        <taxon>Eubacteriales</taxon>
        <taxon>Desulfotomaculaceae</taxon>
        <taxon>Pelotomaculum</taxon>
    </lineage>
</organism>
<evidence type="ECO:0000313" key="4">
    <source>
        <dbReference type="Proteomes" id="UP000297597"/>
    </source>
</evidence>
<keyword evidence="1 3" id="KW-0808">Transferase</keyword>
<name>A0A4Y7RYE0_9FIRM</name>
<protein>
    <submittedName>
        <fullName evidence="3">UTP--glucose-1-phosphate uridylyltransferase</fullName>
        <ecNumber evidence="3">2.7.7.9</ecNumber>
    </submittedName>
</protein>
<dbReference type="EMBL" id="QFFZ01000001">
    <property type="protein sequence ID" value="TEB13749.1"/>
    <property type="molecule type" value="Genomic_DNA"/>
</dbReference>
<dbReference type="AlphaFoldDB" id="A0A4Y7RYE0"/>
<dbReference type="PANTHER" id="PTHR43197:SF1">
    <property type="entry name" value="UTP--GLUCOSE-1-PHOSPHATE URIDYLYLTRANSFERASE"/>
    <property type="match status" value="1"/>
</dbReference>
<proteinExistence type="predicted"/>
<keyword evidence="2 3" id="KW-0548">Nucleotidyltransferase</keyword>
<dbReference type="Gene3D" id="3.90.550.10">
    <property type="entry name" value="Spore Coat Polysaccharide Biosynthesis Protein SpsA, Chain A"/>
    <property type="match status" value="1"/>
</dbReference>
<dbReference type="EC" id="2.7.7.9" evidence="3"/>
<dbReference type="GO" id="GO:0003983">
    <property type="term" value="F:UTP:glucose-1-phosphate uridylyltransferase activity"/>
    <property type="evidence" value="ECO:0007669"/>
    <property type="project" value="UniProtKB-EC"/>
</dbReference>
<dbReference type="Proteomes" id="UP000297597">
    <property type="component" value="Unassembled WGS sequence"/>
</dbReference>
<dbReference type="SUPFAM" id="SSF53448">
    <property type="entry name" value="Nucleotide-diphospho-sugar transferases"/>
    <property type="match status" value="1"/>
</dbReference>
<dbReference type="InterPro" id="IPR005771">
    <property type="entry name" value="GalU_uridylyltTrfase_bac/arc"/>
</dbReference>
<keyword evidence="4" id="KW-1185">Reference proteome</keyword>
<reference evidence="3 4" key="1">
    <citation type="journal article" date="2018" name="Environ. Microbiol.">
        <title>Novel energy conservation strategies and behaviour of Pelotomaculum schinkii driving syntrophic propionate catabolism.</title>
        <authorList>
            <person name="Hidalgo-Ahumada C.A.P."/>
            <person name="Nobu M.K."/>
            <person name="Narihiro T."/>
            <person name="Tamaki H."/>
            <person name="Liu W.T."/>
            <person name="Kamagata Y."/>
            <person name="Stams A.J.M."/>
            <person name="Imachi H."/>
            <person name="Sousa D.Z."/>
        </authorList>
    </citation>
    <scope>NUCLEOTIDE SEQUENCE [LARGE SCALE GENOMIC DNA]</scope>
    <source>
        <strain evidence="3 4">MGP</strain>
    </source>
</reference>
<sequence length="54" mass="5928">MKIKKAVIPAAGLGTRFLPATKSQPKEMLPCCLGMKKNNSAGIQAVKTMKVWRR</sequence>
<accession>A0A4Y7RYE0</accession>